<dbReference type="eggNOG" id="KOG4668">
    <property type="taxonomic scope" value="Eukaryota"/>
</dbReference>
<evidence type="ECO:0000256" key="3">
    <source>
        <dbReference type="ARBA" id="ARBA00022528"/>
    </source>
</evidence>
<dbReference type="Gramene" id="EFJ05011">
    <property type="protein sequence ID" value="EFJ05011"/>
    <property type="gene ID" value="SELMODRAFT_137726"/>
</dbReference>
<keyword evidence="3" id="KW-0934">Plastid</keyword>
<keyword evidence="7" id="KW-0520">NAD</keyword>
<evidence type="ECO:0000256" key="2">
    <source>
        <dbReference type="ARBA" id="ARBA00022448"/>
    </source>
</evidence>
<keyword evidence="5" id="KW-1278">Translocase</keyword>
<reference evidence="13 14" key="1">
    <citation type="journal article" date="2011" name="Science">
        <title>The Selaginella genome identifies genetic changes associated with the evolution of vascular plants.</title>
        <authorList>
            <person name="Banks J.A."/>
            <person name="Nishiyama T."/>
            <person name="Hasebe M."/>
            <person name="Bowman J.L."/>
            <person name="Gribskov M."/>
            <person name="dePamphilis C."/>
            <person name="Albert V.A."/>
            <person name="Aono N."/>
            <person name="Aoyama T."/>
            <person name="Ambrose B.A."/>
            <person name="Ashton N.W."/>
            <person name="Axtell M.J."/>
            <person name="Barker E."/>
            <person name="Barker M.S."/>
            <person name="Bennetzen J.L."/>
            <person name="Bonawitz N.D."/>
            <person name="Chapple C."/>
            <person name="Cheng C."/>
            <person name="Correa L.G."/>
            <person name="Dacre M."/>
            <person name="DeBarry J."/>
            <person name="Dreyer I."/>
            <person name="Elias M."/>
            <person name="Engstrom E.M."/>
            <person name="Estelle M."/>
            <person name="Feng L."/>
            <person name="Finet C."/>
            <person name="Floyd S.K."/>
            <person name="Frommer W.B."/>
            <person name="Fujita T."/>
            <person name="Gramzow L."/>
            <person name="Gutensohn M."/>
            <person name="Harholt J."/>
            <person name="Hattori M."/>
            <person name="Heyl A."/>
            <person name="Hirai T."/>
            <person name="Hiwatashi Y."/>
            <person name="Ishikawa M."/>
            <person name="Iwata M."/>
            <person name="Karol K.G."/>
            <person name="Koehler B."/>
            <person name="Kolukisaoglu U."/>
            <person name="Kubo M."/>
            <person name="Kurata T."/>
            <person name="Lalonde S."/>
            <person name="Li K."/>
            <person name="Li Y."/>
            <person name="Litt A."/>
            <person name="Lyons E."/>
            <person name="Manning G."/>
            <person name="Maruyama T."/>
            <person name="Michael T.P."/>
            <person name="Mikami K."/>
            <person name="Miyazaki S."/>
            <person name="Morinaga S."/>
            <person name="Murata T."/>
            <person name="Mueller-Roeber B."/>
            <person name="Nelson D.R."/>
            <person name="Obara M."/>
            <person name="Oguri Y."/>
            <person name="Olmstead R.G."/>
            <person name="Onodera N."/>
            <person name="Petersen B.L."/>
            <person name="Pils B."/>
            <person name="Prigge M."/>
            <person name="Rensing S.A."/>
            <person name="Riano-Pachon D.M."/>
            <person name="Roberts A.W."/>
            <person name="Sato Y."/>
            <person name="Scheller H.V."/>
            <person name="Schulz B."/>
            <person name="Schulz C."/>
            <person name="Shakirov E.V."/>
            <person name="Shibagaki N."/>
            <person name="Shinohara N."/>
            <person name="Shippen D.E."/>
            <person name="Soerensen I."/>
            <person name="Sotooka R."/>
            <person name="Sugimoto N."/>
            <person name="Sugita M."/>
            <person name="Sumikawa N."/>
            <person name="Tanurdzic M."/>
            <person name="Theissen G."/>
            <person name="Ulvskov P."/>
            <person name="Wakazuki S."/>
            <person name="Weng J.K."/>
            <person name="Willats W.W."/>
            <person name="Wipf D."/>
            <person name="Wolf P.G."/>
            <person name="Yang L."/>
            <person name="Zimmer A.D."/>
            <person name="Zhu Q."/>
            <person name="Mitros T."/>
            <person name="Hellsten U."/>
            <person name="Loque D."/>
            <person name="Otillar R."/>
            <person name="Salamov A."/>
            <person name="Schmutz J."/>
            <person name="Shapiro H."/>
            <person name="Lindquist E."/>
            <person name="Lucas S."/>
            <person name="Rokhsar D."/>
            <person name="Grigoriev I.V."/>
        </authorList>
    </citation>
    <scope>NUCLEOTIDE SEQUENCE [LARGE SCALE GENOMIC DNA]</scope>
</reference>
<keyword evidence="3" id="KW-0150">Chloroplast</keyword>
<keyword evidence="6 10" id="KW-1133">Transmembrane helix</keyword>
<evidence type="ECO:0000256" key="9">
    <source>
        <dbReference type="ARBA" id="ARBA00023136"/>
    </source>
</evidence>
<evidence type="ECO:0000256" key="1">
    <source>
        <dbReference type="ARBA" id="ARBA00004141"/>
    </source>
</evidence>
<dbReference type="GO" id="GO:0022904">
    <property type="term" value="P:respiratory electron transport chain"/>
    <property type="evidence" value="ECO:0000318"/>
    <property type="project" value="GO_Central"/>
</dbReference>
<dbReference type="Pfam" id="PF19530">
    <property type="entry name" value="Ndh2_N"/>
    <property type="match status" value="1"/>
</dbReference>
<protein>
    <submittedName>
        <fullName evidence="13">Uncharacterized protein</fullName>
    </submittedName>
</protein>
<dbReference type="PANTHER" id="PTHR22773">
    <property type="entry name" value="NADH DEHYDROGENASE"/>
    <property type="match status" value="1"/>
</dbReference>
<accession>D8TE66</accession>
<keyword evidence="14" id="KW-1185">Reference proteome</keyword>
<proteinExistence type="predicted"/>
<evidence type="ECO:0000256" key="4">
    <source>
        <dbReference type="ARBA" id="ARBA00022692"/>
    </source>
</evidence>
<keyword evidence="9 10" id="KW-0472">Membrane</keyword>
<evidence type="ECO:0000313" key="13">
    <source>
        <dbReference type="EMBL" id="EFJ05011.1"/>
    </source>
</evidence>
<feature type="transmembrane region" description="Helical" evidence="10">
    <location>
        <begin position="335"/>
        <end position="353"/>
    </location>
</feature>
<name>D8TE66_SELML</name>
<keyword evidence="4 10" id="KW-0812">Transmembrane</keyword>
<keyword evidence="8" id="KW-0793">Thylakoid</keyword>
<evidence type="ECO:0000259" key="11">
    <source>
        <dbReference type="Pfam" id="PF00361"/>
    </source>
</evidence>
<dbReference type="HOGENOM" id="CLU_007100_1_2_1"/>
<evidence type="ECO:0000256" key="5">
    <source>
        <dbReference type="ARBA" id="ARBA00022967"/>
    </source>
</evidence>
<dbReference type="GO" id="GO:0045271">
    <property type="term" value="C:respiratory chain complex I"/>
    <property type="evidence" value="ECO:0000318"/>
    <property type="project" value="GO_Central"/>
</dbReference>
<comment type="subcellular location">
    <subcellularLocation>
        <location evidence="1">Membrane</location>
        <topology evidence="1">Multi-pass membrane protein</topology>
    </subcellularLocation>
</comment>
<feature type="domain" description="NAD(P)H-quinone oxidoreductase subunit 2 N-terminal" evidence="12">
    <location>
        <begin position="35"/>
        <end position="126"/>
    </location>
</feature>
<evidence type="ECO:0000313" key="14">
    <source>
        <dbReference type="Proteomes" id="UP000001514"/>
    </source>
</evidence>
<geneLocation type="mitochondrion" evidence="13"/>
<dbReference type="GO" id="GO:1902600">
    <property type="term" value="P:proton transmembrane transport"/>
    <property type="evidence" value="ECO:0007669"/>
    <property type="project" value="GOC"/>
</dbReference>
<dbReference type="Pfam" id="PF00361">
    <property type="entry name" value="Proton_antipo_M"/>
    <property type="match status" value="1"/>
</dbReference>
<feature type="domain" description="NADH:quinone oxidoreductase/Mrp antiporter transmembrane" evidence="11">
    <location>
        <begin position="155"/>
        <end position="454"/>
    </location>
</feature>
<feature type="transmembrane region" description="Helical" evidence="10">
    <location>
        <begin position="359"/>
        <end position="382"/>
    </location>
</feature>
<organism evidence="13 14">
    <name type="scientific">Selaginella moellendorffii</name>
    <name type="common">Spikemoss</name>
    <dbReference type="NCBI Taxonomy" id="88036"/>
    <lineage>
        <taxon>Eukaryota</taxon>
        <taxon>Viridiplantae</taxon>
        <taxon>Streptophyta</taxon>
        <taxon>Embryophyta</taxon>
        <taxon>Tracheophyta</taxon>
        <taxon>Lycopodiopsida</taxon>
        <taxon>Selaginellales</taxon>
        <taxon>Selaginellaceae</taxon>
        <taxon>Selaginella</taxon>
    </lineage>
</organism>
<dbReference type="OMA" id="YYLQWTA"/>
<dbReference type="Proteomes" id="UP000001514">
    <property type="component" value="Mitochondrion MT"/>
</dbReference>
<evidence type="ECO:0000256" key="10">
    <source>
        <dbReference type="SAM" id="Phobius"/>
    </source>
</evidence>
<feature type="transmembrane region" description="Helical" evidence="10">
    <location>
        <begin position="307"/>
        <end position="328"/>
    </location>
</feature>
<dbReference type="FunCoup" id="D8TE66">
    <property type="interactions" value="24"/>
</dbReference>
<dbReference type="InParanoid" id="D8TE66"/>
<evidence type="ECO:0000259" key="12">
    <source>
        <dbReference type="Pfam" id="PF19530"/>
    </source>
</evidence>
<dbReference type="InterPro" id="IPR045693">
    <property type="entry name" value="Ndh2_N"/>
</dbReference>
<evidence type="ECO:0000256" key="8">
    <source>
        <dbReference type="ARBA" id="ARBA00023078"/>
    </source>
</evidence>
<evidence type="ECO:0000256" key="7">
    <source>
        <dbReference type="ARBA" id="ARBA00023027"/>
    </source>
</evidence>
<dbReference type="InterPro" id="IPR001750">
    <property type="entry name" value="ND/Mrp_TM"/>
</dbReference>
<dbReference type="STRING" id="88036.D8TE66"/>
<evidence type="ECO:0000256" key="6">
    <source>
        <dbReference type="ARBA" id="ARBA00022989"/>
    </source>
</evidence>
<dbReference type="AlphaFoldDB" id="D8TE66"/>
<keyword evidence="2" id="KW-0813">Transport</keyword>
<dbReference type="EMBL" id="GL377739">
    <property type="protein sequence ID" value="EFJ05011.1"/>
    <property type="molecule type" value="Genomic_DNA"/>
</dbReference>
<gene>
    <name evidence="13" type="ORF">SELMODRAFT_137726</name>
</gene>
<sequence length="547" mass="58957">MNYRSDFLGGTSYTGRHVQYKSYLKDITELGFGSRLPYGSTISPECIPIPSSIIILMIDSTHEGDTYWSYPISLTCPVIGIMVPLSQWREEPIISPACGAQTNTCDDIFQSSILLRSILRAPLSAEHFQCTEMAVTESPFFALAATLGGMFPRCASDLVTISVAPERSSLCLHPSSGCTSRDVRPSEATVKYSLLGGTSSSILVHGFPWLYGPPGGEVQPWGILNGIVESKMQNSAGISIAPVRIMAGIVFKPSLVPYHQWTPDVYEGVRFVSFNNFVAFPPVTSKVAASGLATRIFNLLSPLSGEWHLLPEILAILSTILGNLIAIAQKSMKRMLAYPPISQIGYITIGLIAGNPSGYASMLTYTLFHIFVNLGALARIALFSSRTGTDSIRDCAGSCGQDPLLALRPTLSPSPLGGFPPLSGPFGKPYSSWCGRQAGLYPLVPIGPLTSVISIYHHSKIIKLLMGERGGRKLATPRTINKRIPSLSSPHTPESLIELGTMPRVVASTTLGLTMNPVTTTARDNIPNQIFAHTATILMDFGEMSSE</sequence>
<keyword evidence="13" id="KW-0496">Mitochondrion</keyword>